<feature type="transmembrane region" description="Helical" evidence="1">
    <location>
        <begin position="36"/>
        <end position="55"/>
    </location>
</feature>
<feature type="transmembrane region" description="Helical" evidence="1">
    <location>
        <begin position="67"/>
        <end position="85"/>
    </location>
</feature>
<name>A0ABW5BA17_9BACT</name>
<keyword evidence="3" id="KW-1185">Reference proteome</keyword>
<feature type="transmembrane region" description="Helical" evidence="1">
    <location>
        <begin position="421"/>
        <end position="438"/>
    </location>
</feature>
<gene>
    <name evidence="2" type="ORF">ACFSKV_14790</name>
</gene>
<dbReference type="RefSeq" id="WP_380804360.1">
    <property type="nucleotide sequence ID" value="NZ_JBHUIV010000020.1"/>
</dbReference>
<feature type="transmembrane region" description="Helical" evidence="1">
    <location>
        <begin position="269"/>
        <end position="286"/>
    </location>
</feature>
<feature type="transmembrane region" description="Helical" evidence="1">
    <location>
        <begin position="202"/>
        <end position="228"/>
    </location>
</feature>
<protein>
    <submittedName>
        <fullName evidence="2">Carotene biosynthesis protein</fullName>
    </submittedName>
</protein>
<evidence type="ECO:0000256" key="1">
    <source>
        <dbReference type="SAM" id="Phobius"/>
    </source>
</evidence>
<feature type="transmembrane region" description="Helical" evidence="1">
    <location>
        <begin position="360"/>
        <end position="381"/>
    </location>
</feature>
<sequence>MIGQVAQKKIYLFVTLLLYAVSIIVMGYFLPRTESLLQLVFYALAFTSYLIICHFSKSGLLSIKSGIAWSMILRMLLLFAVPVLSDDFYRFIFDGHLIKMGLSPYMLLPDEAVQEANLIKEGYWETLIQGMNSRNYYSIYPPLHQVFFWMAAWGGSNLFANILILRLVILIFEVLNFFFLYKIIKAWGLSAYRLWLYTFNPLVILELTGNLHFEGLVLTGLLSVLYFFGQKRLIHSAMGWIWGVGVKLTPLMLGPLMVFSWGKEDRQKFLWVAVILIFIAFWPLLLQENLLHFWQSFRLYQSKFEFNASIYYLIRWLSGFFVDYNPIAYVGPILNGLAFAIILSIGLFRKPENGKEMADAMGWIYLCFLLLQTVVHPWYIIPAFGVSVLTQNRIFLWWTGLVFLSYSAYSDEFRVNENQIVILLEYGALAGFFFWNYLKRFKSRNLEFKI</sequence>
<dbReference type="EMBL" id="JBHUIV010000020">
    <property type="protein sequence ID" value="MFD2202842.1"/>
    <property type="molecule type" value="Genomic_DNA"/>
</dbReference>
<keyword evidence="1" id="KW-0472">Membrane</keyword>
<organism evidence="2 3">
    <name type="scientific">Shivajiella indica</name>
    <dbReference type="NCBI Taxonomy" id="872115"/>
    <lineage>
        <taxon>Bacteria</taxon>
        <taxon>Pseudomonadati</taxon>
        <taxon>Bacteroidota</taxon>
        <taxon>Cytophagia</taxon>
        <taxon>Cytophagales</taxon>
        <taxon>Cyclobacteriaceae</taxon>
        <taxon>Shivajiella</taxon>
    </lineage>
</organism>
<feature type="transmembrane region" description="Helical" evidence="1">
    <location>
        <begin position="327"/>
        <end position="348"/>
    </location>
</feature>
<reference evidence="3" key="1">
    <citation type="journal article" date="2019" name="Int. J. Syst. Evol. Microbiol.">
        <title>The Global Catalogue of Microorganisms (GCM) 10K type strain sequencing project: providing services to taxonomists for standard genome sequencing and annotation.</title>
        <authorList>
            <consortium name="The Broad Institute Genomics Platform"/>
            <consortium name="The Broad Institute Genome Sequencing Center for Infectious Disease"/>
            <person name="Wu L."/>
            <person name="Ma J."/>
        </authorList>
    </citation>
    <scope>NUCLEOTIDE SEQUENCE [LARGE SCALE GENOMIC DNA]</scope>
    <source>
        <strain evidence="3">KCTC 19812</strain>
    </source>
</reference>
<dbReference type="Pfam" id="PF26314">
    <property type="entry name" value="MptA_B_family"/>
    <property type="match status" value="1"/>
</dbReference>
<feature type="transmembrane region" description="Helical" evidence="1">
    <location>
        <begin position="158"/>
        <end position="181"/>
    </location>
</feature>
<accession>A0ABW5BA17</accession>
<comment type="caution">
    <text evidence="2">The sequence shown here is derived from an EMBL/GenBank/DDBJ whole genome shotgun (WGS) entry which is preliminary data.</text>
</comment>
<keyword evidence="1" id="KW-1133">Transmembrane helix</keyword>
<dbReference type="Proteomes" id="UP001597414">
    <property type="component" value="Unassembled WGS sequence"/>
</dbReference>
<feature type="transmembrane region" description="Helical" evidence="1">
    <location>
        <begin position="12"/>
        <end position="30"/>
    </location>
</feature>
<evidence type="ECO:0000313" key="2">
    <source>
        <dbReference type="EMBL" id="MFD2202842.1"/>
    </source>
</evidence>
<proteinExistence type="predicted"/>
<keyword evidence="1" id="KW-0812">Transmembrane</keyword>
<feature type="transmembrane region" description="Helical" evidence="1">
    <location>
        <begin position="240"/>
        <end position="262"/>
    </location>
</feature>
<evidence type="ECO:0000313" key="3">
    <source>
        <dbReference type="Proteomes" id="UP001597414"/>
    </source>
</evidence>